<organism evidence="1 2">
    <name type="scientific">Kitasatospora phosalacinea</name>
    <dbReference type="NCBI Taxonomy" id="2065"/>
    <lineage>
        <taxon>Bacteria</taxon>
        <taxon>Bacillati</taxon>
        <taxon>Actinomycetota</taxon>
        <taxon>Actinomycetes</taxon>
        <taxon>Kitasatosporales</taxon>
        <taxon>Streptomycetaceae</taxon>
        <taxon>Kitasatospora</taxon>
    </lineage>
</organism>
<proteinExistence type="predicted"/>
<name>A0ABW6GRH9_9ACTN</name>
<gene>
    <name evidence="1" type="ORF">ACFW6T_25145</name>
</gene>
<dbReference type="EMBL" id="JBHYPX010000058">
    <property type="protein sequence ID" value="MFE1355281.1"/>
    <property type="molecule type" value="Genomic_DNA"/>
</dbReference>
<evidence type="ECO:0000313" key="2">
    <source>
        <dbReference type="Proteomes" id="UP001599542"/>
    </source>
</evidence>
<keyword evidence="2" id="KW-1185">Reference proteome</keyword>
<protein>
    <submittedName>
        <fullName evidence="1">Uncharacterized protein</fullName>
    </submittedName>
</protein>
<dbReference type="RefSeq" id="WP_380329436.1">
    <property type="nucleotide sequence ID" value="NZ_JBHYPW010000056.1"/>
</dbReference>
<dbReference type="Proteomes" id="UP001599542">
    <property type="component" value="Unassembled WGS sequence"/>
</dbReference>
<reference evidence="1 2" key="1">
    <citation type="submission" date="2024-09" db="EMBL/GenBank/DDBJ databases">
        <title>The Natural Products Discovery Center: Release of the First 8490 Sequenced Strains for Exploring Actinobacteria Biosynthetic Diversity.</title>
        <authorList>
            <person name="Kalkreuter E."/>
            <person name="Kautsar S.A."/>
            <person name="Yang D."/>
            <person name="Bader C.D."/>
            <person name="Teijaro C.N."/>
            <person name="Fluegel L."/>
            <person name="Davis C.M."/>
            <person name="Simpson J.R."/>
            <person name="Lauterbach L."/>
            <person name="Steele A.D."/>
            <person name="Gui C."/>
            <person name="Meng S."/>
            <person name="Li G."/>
            <person name="Viehrig K."/>
            <person name="Ye F."/>
            <person name="Su P."/>
            <person name="Kiefer A.F."/>
            <person name="Nichols A."/>
            <person name="Cepeda A.J."/>
            <person name="Yan W."/>
            <person name="Fan B."/>
            <person name="Jiang Y."/>
            <person name="Adhikari A."/>
            <person name="Zheng C.-J."/>
            <person name="Schuster L."/>
            <person name="Cowan T.M."/>
            <person name="Smanski M.J."/>
            <person name="Chevrette M.G."/>
            <person name="De Carvalho L.P.S."/>
            <person name="Shen B."/>
        </authorList>
    </citation>
    <scope>NUCLEOTIDE SEQUENCE [LARGE SCALE GENOMIC DNA]</scope>
    <source>
        <strain evidence="1 2">NPDC058753</strain>
    </source>
</reference>
<accession>A0ABW6GRH9</accession>
<sequence length="128" mass="14198">MNHYEQCEPLVRLAAVHSTEVEMDQSLWSCLYEYDTSGKAPAPASIAEITHLRAVSPEGYASTDIALVGRLADGRWVTCVAWSDTTGFGCREQVDWWVGETREDAIKFGLDEESRRALGFPSIAGETR</sequence>
<evidence type="ECO:0000313" key="1">
    <source>
        <dbReference type="EMBL" id="MFE1355281.1"/>
    </source>
</evidence>
<comment type="caution">
    <text evidence="1">The sequence shown here is derived from an EMBL/GenBank/DDBJ whole genome shotgun (WGS) entry which is preliminary data.</text>
</comment>